<dbReference type="InterPro" id="IPR000873">
    <property type="entry name" value="AMP-dep_synth/lig_dom"/>
</dbReference>
<reference evidence="6" key="1">
    <citation type="journal article" date="2014" name="Int. J. Syst. Evol. Microbiol.">
        <title>Complete genome sequence of Corynebacterium casei LMG S-19264T (=DSM 44701T), isolated from a smear-ripened cheese.</title>
        <authorList>
            <consortium name="US DOE Joint Genome Institute (JGI-PGF)"/>
            <person name="Walter F."/>
            <person name="Albersmeier A."/>
            <person name="Kalinowski J."/>
            <person name="Ruckert C."/>
        </authorList>
    </citation>
    <scope>NUCLEOTIDE SEQUENCE</scope>
    <source>
        <strain evidence="6">CGMCC 4.7110</strain>
    </source>
</reference>
<dbReference type="FunFam" id="3.40.50.12780:FF:000012">
    <property type="entry name" value="Non-ribosomal peptide synthetase"/>
    <property type="match status" value="1"/>
</dbReference>
<comment type="caution">
    <text evidence="6">The sequence shown here is derived from an EMBL/GenBank/DDBJ whole genome shotgun (WGS) entry which is preliminary data.</text>
</comment>
<dbReference type="GO" id="GO:0005737">
    <property type="term" value="C:cytoplasm"/>
    <property type="evidence" value="ECO:0007669"/>
    <property type="project" value="TreeGrafter"/>
</dbReference>
<reference evidence="6" key="2">
    <citation type="submission" date="2020-09" db="EMBL/GenBank/DDBJ databases">
        <authorList>
            <person name="Sun Q."/>
            <person name="Zhou Y."/>
        </authorList>
    </citation>
    <scope>NUCLEOTIDE SEQUENCE</scope>
    <source>
        <strain evidence="6">CGMCC 4.7110</strain>
    </source>
</reference>
<dbReference type="Pfam" id="PF00668">
    <property type="entry name" value="Condensation"/>
    <property type="match status" value="4"/>
</dbReference>
<sequence length="3213" mass="344748">MSQEHSLAQRIADLTSDQRVRLMRRMVGIGEQVRAKPAVLPLRQGDPRAPVPMSPAQQDLWVFQSMNPDSSAINLCFAYDFDRPVDPDTLVAALNIVMDNHDVMRSLVVETPDGPLLAPGPRGRWDMERLDLRHLPPPERARAVEELTDRFRRRSYRLTEELPVRAQFIRLTDDTSKMLMDMHHIVTDWWSTAVFNRDFDQAYRSLTTEEVTPPPRPDRQYADYASWQRELEAAGVHDQQLEFWRGYLADFPQPPAIAAPLRPRAEVTLAGGQYEFDFPQELVDRVRAFARETDSTLFTALMPAFAAFLHRISGERDLVIGTPAAQRSARGSEPLVGYFMNVLPTRWHIDPAADLRAMVRTFRQSFREVQANADVPNGRLIKEINPDRLHNRAPLFQWVFMHLPENGAGASLPEGARGSRVLSGSEEQDGALILDNVGDGITASFEYRRDLFTPATIAHLSSSFLVFLDGLLAGGRVNEVALVGGAQRESVVSGWNRTERPVEARPVHELVGSVVGRERPAVGAGGSTLSYGELADRSDRLAWFLAGLGVRRGDAVGVCQVRTPEAVVALLGVLKAGAVHVPLDPELPTGRAEFMVVDSGVRVVLTDAVSAGRVPSVPEVRTVVVDGADASAVAAAEPVDLPVVTGSDLAYVIYTSGSTGTPKGVAVEHGSLGLLVAGQAREFEVTESDRFLQTASFGFDASIEGICTTLAHGAFLEISPGLAGLAPEDLLALAGEAGITLVDVPTAYWHQLVRALRAGATMPDSVRLVMLGGEVIDLGLVGVWHELGVKARLMNGYGPTEATVTATMLEMHADDALRRPVIGRPLDNVRTYVLDATLQPVPVGVTGELHLGGPRVARGYAGQPGLTATRFVADPFTTPGAYMYRTGDLARWRDDGVLEFIGRADGQVKIRGFRVETGEVETVLTRQPGVREALVTVREDQPGVRHLVGYVVPEPDAPPLVGADLRGAVAAELPHYMVPAAVLIEPHFPLTTSGKVDRAALRAPDFSSLSGRRAARDRREEVLGEAFADVLGLDGVGIDDSFFALGGDSIAAIHVVSQARRAGLVITPRDVYAYRTVAALAEVAVDSAAVVPENQDAGIGVLGAVPALRALEASGAPAAPLRTLLTTPHGLQRDHLVQALRLLESRHDTLRLRRSTGRDGAWVLETLPAGDTDAGDRLVCVETSGLDESRRDSLIEEHALAAYQRLAPDEARLVQAVWFHAGPTTAGRLLLMVHPLAADETSLRLLVTDLAQACADLVEGRPFRPAPVATSYRTWSTSLAREAADPRRIAQLSHWTGLLRAPRPTPTGPAPVADAAARRGALDVVVPDEVAHTLLTRVPDAFRTDVGTVLLTALAVTAAARTRPDPHTTGATADDGVVIALRDDGRRTAPPGTDLSRTVGRFDGEHPVRLVPGVPAGPDGPAMVRALKAVKEQLRSAPPGSDFGLLRHLNAWAEQELAALPGPGLAFTCLDGPSARTAGSWETAPDADRLLGFLPEDDTPLGAPLAVHAMPRTAPDGPRLTARWSWADGHLTEDEVRERADAWCAALEALATHVRDTAASGLTPGDLPLVDLRQDEIEQLEAAFAVQGGIADVLPLSPLQEGMLFHALSGGDTTDVYSVYAALDIRGPLSPDALRAAAVQMMERHANLRVSFVPLDSGQTVQVVPRTADVPWRTIEVRGATEEDGNREVERFLAAERVRPFDLTAGPLCRFTLLRLSADRHVLVVSNHHILWDGWSSGVFVSELFEIYRYGGVAASLPAVSPFSGYLGWLADQDGQLADTAWRRALERVTAPTRVAPASGATPDPARQSSVDAGLPADITARLNAVIRARGITVNTVVQTVWSLMLALYTGEQDVVFGTTVSGRPPELPGVERMIGLFINTVPVRIALDRTEALPDLFARVQDEQSALLGHQHVGLARIQRLTGLRELFDTLVVVENFRTAGPAELLTGCGLELTRVRHLEGTHYPLTLMVAPGDRLEMRLLYHPEAVDTATVEALATTVRGLMTALADRLDGTVGDLLAAAPALPAPVRPAAPQDTPAHPGSAAADRSAADGTAPAEPTGPAAHAEYVLREIWESVLGRTGVGADDNFFALGGDSILGIRAVALARRRGVELRVDDLMRLGTIRELAAVTARFDASPESAEAAAEPFGLLSPRDAAAARRTGALDAYPMTRLQTGMVLENEKSPGTYHAVARYLLRGDFDAGRWHQAVSGLLADHEILRTSFALTGYRGPVQLVHAQVPAPLTTEDLRDLSEADRQAQVRDHQAREQARPFDVARPPLVRFHLQRLSDTETMLFVTEHHAVLDGWSDRSLVVELLNRHSGAHHAAPPASRFRSYVELELKSLDDDRARAFWADQLAGATYPSLPTAAESGHDRGVPTQAGAGAPTSPAARGTVAFGVDASVHAGLTRLAGRLGVPLRTVLLTAHLRVMSLLTGSREVTTGAVYNGRTEETDGDRVLGLFLNTLPLHTTLPRGDWAELVRHVGALDNRVQEHRRYPLSEVARIAGRPHLIESYFNYTHFHVELDRDTTAGAVEIHDHQASVETEFPFQAEFAVDVASQRLTVDLGYDTRRYAPVQIERAGAYYTAVLEALATRPDAGHHTDALLTGTDPDLSEAVDDTAGQVPAATLAELFGEQAARTPLSTAVVSGPERLTYAELDGRVERLARVLAGRGVGPDAVVAVALPRSVDLVVTLLAVHRAGAAYLPLDLGYPAERLAFMLADAAPACLVTSSQTPPLGDGVPRVLVDALDGEPSAPLPRHHHPDRAAYVIYTSGSTGRPKGVVVPHRGIVNRLASMQDDYGLAADDRVLQKTPSSFDVSVWEFFWPLVNGATLVLAAPDGHRDPAYLAGLIRGAGVTTVHFVPSMLDLFLDEPAAADCRGLRRVLCSGEALTRELADRFREVLDVPLHNLYGPTEASVDVTSAQVSGSGPVTIGRPGRNTRVQVLDENLAPVPVGTPGELYLAGDQLARGYLNRPGLTAERFVADPCGPAGSRMYRTGDLVRMLANGHLEYLGRTDQQVKIRGMRVELGEIEAVLVSHPQVARAAVVAHEDRQGVRRLVGYVLSRGTDGTPLDVAALRASAADRLPGHMVPALIVELTELPLTPSGKLDQRALPAPEFTGATAGRSTVAPTAGREELLAGVFADVLGQGPVGAEDAFFDLGGDSLLAVELVARSAAAGLVIQLVDVFTLQTVRALAGTATTAADAAEAPEDVPEG</sequence>
<feature type="domain" description="Carrier" evidence="5">
    <location>
        <begin position="3127"/>
        <end position="3201"/>
    </location>
</feature>
<evidence type="ECO:0000313" key="6">
    <source>
        <dbReference type="EMBL" id="GGN34808.1"/>
    </source>
</evidence>
<feature type="domain" description="Carrier" evidence="5">
    <location>
        <begin position="2061"/>
        <end position="2135"/>
    </location>
</feature>
<dbReference type="CDD" id="cd19531">
    <property type="entry name" value="LCL_NRPS-like"/>
    <property type="match status" value="1"/>
</dbReference>
<dbReference type="Pfam" id="PF13193">
    <property type="entry name" value="AMP-binding_C"/>
    <property type="match status" value="2"/>
</dbReference>
<feature type="domain" description="Carrier" evidence="5">
    <location>
        <begin position="1014"/>
        <end position="1088"/>
    </location>
</feature>
<evidence type="ECO:0000259" key="5">
    <source>
        <dbReference type="PROSITE" id="PS50075"/>
    </source>
</evidence>
<dbReference type="GO" id="GO:0031177">
    <property type="term" value="F:phosphopantetheine binding"/>
    <property type="evidence" value="ECO:0007669"/>
    <property type="project" value="InterPro"/>
</dbReference>
<gene>
    <name evidence="6" type="ORF">GCM10011578_076060</name>
</gene>
<dbReference type="GO" id="GO:0003824">
    <property type="term" value="F:catalytic activity"/>
    <property type="evidence" value="ECO:0007669"/>
    <property type="project" value="InterPro"/>
</dbReference>
<dbReference type="GO" id="GO:0044550">
    <property type="term" value="P:secondary metabolite biosynthetic process"/>
    <property type="evidence" value="ECO:0007669"/>
    <property type="project" value="UniProtKB-ARBA"/>
</dbReference>
<dbReference type="GO" id="GO:0017000">
    <property type="term" value="P:antibiotic biosynthetic process"/>
    <property type="evidence" value="ECO:0007669"/>
    <property type="project" value="UniProtKB-ARBA"/>
</dbReference>
<organism evidence="6 7">
    <name type="scientific">Streptomyces fuscichromogenes</name>
    <dbReference type="NCBI Taxonomy" id="1324013"/>
    <lineage>
        <taxon>Bacteria</taxon>
        <taxon>Bacillati</taxon>
        <taxon>Actinomycetota</taxon>
        <taxon>Actinomycetes</taxon>
        <taxon>Kitasatosporales</taxon>
        <taxon>Streptomycetaceae</taxon>
        <taxon>Streptomyces</taxon>
    </lineage>
</organism>
<dbReference type="InterPro" id="IPR045851">
    <property type="entry name" value="AMP-bd_C_sf"/>
</dbReference>
<name>A0A917XKL6_9ACTN</name>
<dbReference type="CDD" id="cd17646">
    <property type="entry name" value="A_NRPS_AB3403-like"/>
    <property type="match status" value="1"/>
</dbReference>
<dbReference type="FunFam" id="2.30.38.10:FF:000001">
    <property type="entry name" value="Non-ribosomal peptide synthetase PvdI"/>
    <property type="match status" value="2"/>
</dbReference>
<evidence type="ECO:0000313" key="7">
    <source>
        <dbReference type="Proteomes" id="UP000653411"/>
    </source>
</evidence>
<keyword evidence="3" id="KW-0597">Phosphoprotein</keyword>
<dbReference type="PROSITE" id="PS00455">
    <property type="entry name" value="AMP_BINDING"/>
    <property type="match status" value="2"/>
</dbReference>
<dbReference type="CDD" id="cd19543">
    <property type="entry name" value="DCL_NRPS"/>
    <property type="match status" value="1"/>
</dbReference>
<dbReference type="NCBIfam" id="TIGR01733">
    <property type="entry name" value="AA-adenyl-dom"/>
    <property type="match status" value="2"/>
</dbReference>
<dbReference type="Gene3D" id="3.30.300.30">
    <property type="match status" value="2"/>
</dbReference>
<dbReference type="SMART" id="SM00823">
    <property type="entry name" value="PKS_PP"/>
    <property type="match status" value="3"/>
</dbReference>
<dbReference type="InterPro" id="IPR036736">
    <property type="entry name" value="ACP-like_sf"/>
</dbReference>
<dbReference type="FunFam" id="3.30.300.30:FF:000010">
    <property type="entry name" value="Enterobactin synthetase component F"/>
    <property type="match status" value="1"/>
</dbReference>
<evidence type="ECO:0000256" key="3">
    <source>
        <dbReference type="ARBA" id="ARBA00022553"/>
    </source>
</evidence>
<dbReference type="SUPFAM" id="SSF47336">
    <property type="entry name" value="ACP-like"/>
    <property type="match status" value="3"/>
</dbReference>
<dbReference type="Proteomes" id="UP000653411">
    <property type="component" value="Unassembled WGS sequence"/>
</dbReference>
<feature type="region of interest" description="Disordered" evidence="4">
    <location>
        <begin position="2365"/>
        <end position="2389"/>
    </location>
</feature>
<dbReference type="Gene3D" id="2.30.38.10">
    <property type="entry name" value="Luciferase, Domain 3"/>
    <property type="match status" value="2"/>
</dbReference>
<dbReference type="Gene3D" id="3.30.559.10">
    <property type="entry name" value="Chloramphenicol acetyltransferase-like domain"/>
    <property type="match status" value="4"/>
</dbReference>
<dbReference type="InterPro" id="IPR020806">
    <property type="entry name" value="PKS_PP-bd"/>
</dbReference>
<dbReference type="SUPFAM" id="SSF56801">
    <property type="entry name" value="Acetyl-CoA synthetase-like"/>
    <property type="match status" value="2"/>
</dbReference>
<evidence type="ECO:0000256" key="2">
    <source>
        <dbReference type="ARBA" id="ARBA00022450"/>
    </source>
</evidence>
<feature type="compositionally biased region" description="Low complexity" evidence="4">
    <location>
        <begin position="2032"/>
        <end position="2062"/>
    </location>
</feature>
<dbReference type="PANTHER" id="PTHR45527">
    <property type="entry name" value="NONRIBOSOMAL PEPTIDE SYNTHETASE"/>
    <property type="match status" value="1"/>
</dbReference>
<dbReference type="PROSITE" id="PS50075">
    <property type="entry name" value="CARRIER"/>
    <property type="match status" value="3"/>
</dbReference>
<comment type="cofactor">
    <cofactor evidence="1">
        <name>pantetheine 4'-phosphate</name>
        <dbReference type="ChEBI" id="CHEBI:47942"/>
    </cofactor>
</comment>
<dbReference type="EMBL" id="BMML01000023">
    <property type="protein sequence ID" value="GGN34808.1"/>
    <property type="molecule type" value="Genomic_DNA"/>
</dbReference>
<evidence type="ECO:0000256" key="1">
    <source>
        <dbReference type="ARBA" id="ARBA00001957"/>
    </source>
</evidence>
<dbReference type="InterPro" id="IPR006162">
    <property type="entry name" value="Ppantetheine_attach_site"/>
</dbReference>
<dbReference type="Gene3D" id="3.30.559.30">
    <property type="entry name" value="Nonribosomal peptide synthetase, condensation domain"/>
    <property type="match status" value="4"/>
</dbReference>
<keyword evidence="7" id="KW-1185">Reference proteome</keyword>
<dbReference type="SUPFAM" id="SSF52777">
    <property type="entry name" value="CoA-dependent acyltransferases"/>
    <property type="match status" value="8"/>
</dbReference>
<dbReference type="PROSITE" id="PS00012">
    <property type="entry name" value="PHOSPHOPANTETHEINE"/>
    <property type="match status" value="2"/>
</dbReference>
<protein>
    <recommendedName>
        <fullName evidence="5">Carrier domain-containing protein</fullName>
    </recommendedName>
</protein>
<dbReference type="InterPro" id="IPR025110">
    <property type="entry name" value="AMP-bd_C"/>
</dbReference>
<feature type="region of interest" description="Disordered" evidence="4">
    <location>
        <begin position="2028"/>
        <end position="2062"/>
    </location>
</feature>
<dbReference type="InterPro" id="IPR010071">
    <property type="entry name" value="AA_adenyl_dom"/>
</dbReference>
<dbReference type="FunFam" id="3.40.50.980:FF:000001">
    <property type="entry name" value="Non-ribosomal peptide synthetase"/>
    <property type="match status" value="2"/>
</dbReference>
<dbReference type="Gene3D" id="1.10.1200.10">
    <property type="entry name" value="ACP-like"/>
    <property type="match status" value="3"/>
</dbReference>
<dbReference type="PANTHER" id="PTHR45527:SF1">
    <property type="entry name" value="FATTY ACID SYNTHASE"/>
    <property type="match status" value="1"/>
</dbReference>
<dbReference type="RefSeq" id="WP_189267471.1">
    <property type="nucleotide sequence ID" value="NZ_BMML01000023.1"/>
</dbReference>
<dbReference type="GO" id="GO:0008610">
    <property type="term" value="P:lipid biosynthetic process"/>
    <property type="evidence" value="ECO:0007669"/>
    <property type="project" value="UniProtKB-ARBA"/>
</dbReference>
<dbReference type="CDD" id="cd05930">
    <property type="entry name" value="A_NRPS"/>
    <property type="match status" value="1"/>
</dbReference>
<dbReference type="InterPro" id="IPR020845">
    <property type="entry name" value="AMP-binding_CS"/>
</dbReference>
<accession>A0A917XKL6</accession>
<dbReference type="InterPro" id="IPR009081">
    <property type="entry name" value="PP-bd_ACP"/>
</dbReference>
<dbReference type="GO" id="GO:0043041">
    <property type="term" value="P:amino acid activation for nonribosomal peptide biosynthetic process"/>
    <property type="evidence" value="ECO:0007669"/>
    <property type="project" value="TreeGrafter"/>
</dbReference>
<keyword evidence="2" id="KW-0596">Phosphopantetheine</keyword>
<proteinExistence type="predicted"/>
<evidence type="ECO:0000256" key="4">
    <source>
        <dbReference type="SAM" id="MobiDB-lite"/>
    </source>
</evidence>
<dbReference type="InterPro" id="IPR023213">
    <property type="entry name" value="CAT-like_dom_sf"/>
</dbReference>
<dbReference type="FunFam" id="3.40.50.980:FF:000002">
    <property type="entry name" value="Enterobactin synthetase component F"/>
    <property type="match status" value="1"/>
</dbReference>
<dbReference type="Pfam" id="PF00550">
    <property type="entry name" value="PP-binding"/>
    <property type="match status" value="3"/>
</dbReference>
<dbReference type="InterPro" id="IPR001242">
    <property type="entry name" value="Condensation_dom"/>
</dbReference>
<dbReference type="Gene3D" id="3.40.50.980">
    <property type="match status" value="4"/>
</dbReference>
<dbReference type="Pfam" id="PF00501">
    <property type="entry name" value="AMP-binding"/>
    <property type="match status" value="2"/>
</dbReference>